<dbReference type="SUPFAM" id="SSF49879">
    <property type="entry name" value="SMAD/FHA domain"/>
    <property type="match status" value="1"/>
</dbReference>
<evidence type="ECO:0000313" key="4">
    <source>
        <dbReference type="Proteomes" id="UP001501752"/>
    </source>
</evidence>
<feature type="domain" description="FHA" evidence="2">
    <location>
        <begin position="257"/>
        <end position="316"/>
    </location>
</feature>
<proteinExistence type="predicted"/>
<dbReference type="InterPro" id="IPR008984">
    <property type="entry name" value="SMAD_FHA_dom_sf"/>
</dbReference>
<dbReference type="InterPro" id="IPR000253">
    <property type="entry name" value="FHA_dom"/>
</dbReference>
<accession>A0ABP9EN09</accession>
<evidence type="ECO:0000256" key="1">
    <source>
        <dbReference type="ARBA" id="ARBA00022553"/>
    </source>
</evidence>
<dbReference type="PROSITE" id="PS50006">
    <property type="entry name" value="FHA_DOMAIN"/>
    <property type="match status" value="1"/>
</dbReference>
<name>A0ABP9EN09_9ACTN</name>
<dbReference type="Proteomes" id="UP001501752">
    <property type="component" value="Unassembled WGS sequence"/>
</dbReference>
<organism evidence="3 4">
    <name type="scientific">Kitasatospora terrestris</name>
    <dbReference type="NCBI Taxonomy" id="258051"/>
    <lineage>
        <taxon>Bacteria</taxon>
        <taxon>Bacillati</taxon>
        <taxon>Actinomycetota</taxon>
        <taxon>Actinomycetes</taxon>
        <taxon>Kitasatosporales</taxon>
        <taxon>Streptomycetaceae</taxon>
        <taxon>Kitasatospora</taxon>
    </lineage>
</organism>
<evidence type="ECO:0000313" key="3">
    <source>
        <dbReference type="EMBL" id="GAA4881481.1"/>
    </source>
</evidence>
<dbReference type="Gene3D" id="3.40.50.11980">
    <property type="match status" value="1"/>
</dbReference>
<dbReference type="RefSeq" id="WP_345701134.1">
    <property type="nucleotide sequence ID" value="NZ_BAABIS010000001.1"/>
</dbReference>
<gene>
    <name evidence="3" type="ORF">GCM10023235_72240</name>
</gene>
<evidence type="ECO:0000259" key="2">
    <source>
        <dbReference type="PROSITE" id="PS50006"/>
    </source>
</evidence>
<dbReference type="Pfam" id="PF00498">
    <property type="entry name" value="FHA"/>
    <property type="match status" value="1"/>
</dbReference>
<dbReference type="Gene3D" id="2.60.200.20">
    <property type="match status" value="1"/>
</dbReference>
<keyword evidence="4" id="KW-1185">Reference proteome</keyword>
<protein>
    <recommendedName>
        <fullName evidence="2">FHA domain-containing protein</fullName>
    </recommendedName>
</protein>
<dbReference type="EMBL" id="BAABIS010000001">
    <property type="protein sequence ID" value="GAA4881481.1"/>
    <property type="molecule type" value="Genomic_DNA"/>
</dbReference>
<comment type="caution">
    <text evidence="3">The sequence shown here is derived from an EMBL/GenBank/DDBJ whole genome shotgun (WGS) entry which is preliminary data.</text>
</comment>
<sequence length="377" mass="41459">MGAVQQVPTDIGAVVDVSNVCWSERLPPLGRHYPLLRRLDLVRAAWYRQFGAHAPLLLVADNSLRRALPPEDRRTLLRLEGSGVLRSAPAADPLLLELALDRGWYVVSADQFKDLRRLHPWIERSPERFLGWEEDGGGVRLRPSGIQPVPDHLVSRAVEYKDLKHGQHHIDTDVTAHRRVLRSHWRCTTRGCMKAFLWPDRLLDWPSIGRDGRAECGCCGYPLREAGPRGASRVIVASDAADGREFLRFPISVGSAVQLGRGDLSNGVNLAATELRPPFEVRRVSRRHLMLSLEETSGGPRAFAVDLGSANGTLLHRGSWRRSEPGGRVALGETDRLLLGDAVLVRLSGCRHLTAGEQAAPALDAAGGDLTVLGTFT</sequence>
<reference evidence="4" key="1">
    <citation type="journal article" date="2019" name="Int. J. Syst. Evol. Microbiol.">
        <title>The Global Catalogue of Microorganisms (GCM) 10K type strain sequencing project: providing services to taxonomists for standard genome sequencing and annotation.</title>
        <authorList>
            <consortium name="The Broad Institute Genomics Platform"/>
            <consortium name="The Broad Institute Genome Sequencing Center for Infectious Disease"/>
            <person name="Wu L."/>
            <person name="Ma J."/>
        </authorList>
    </citation>
    <scope>NUCLEOTIDE SEQUENCE [LARGE SCALE GENOMIC DNA]</scope>
    <source>
        <strain evidence="4">JCM 13006</strain>
    </source>
</reference>
<keyword evidence="1" id="KW-0597">Phosphoprotein</keyword>